<evidence type="ECO:0000256" key="8">
    <source>
        <dbReference type="ARBA" id="ARBA00022917"/>
    </source>
</evidence>
<evidence type="ECO:0000256" key="6">
    <source>
        <dbReference type="ARBA" id="ARBA00022741"/>
    </source>
</evidence>
<dbReference type="GO" id="GO:0004818">
    <property type="term" value="F:glutamate-tRNA ligase activity"/>
    <property type="evidence" value="ECO:0007669"/>
    <property type="project" value="UniProtKB-UniRule"/>
</dbReference>
<dbReference type="eggNOG" id="COG0008">
    <property type="taxonomic scope" value="Bacteria"/>
</dbReference>
<dbReference type="HOGENOM" id="CLU_015768_6_0_4"/>
<gene>
    <name evidence="10 14" type="primary">gltX</name>
    <name evidence="14" type="ordered locus">Hsero_3081</name>
</gene>
<comment type="subunit">
    <text evidence="3 10">Monomer.</text>
</comment>
<dbReference type="HAMAP" id="MF_00022">
    <property type="entry name" value="Glu_tRNA_synth_type1"/>
    <property type="match status" value="1"/>
</dbReference>
<dbReference type="InterPro" id="IPR014729">
    <property type="entry name" value="Rossmann-like_a/b/a_fold"/>
</dbReference>
<dbReference type="Pfam" id="PF00749">
    <property type="entry name" value="tRNA-synt_1c"/>
    <property type="match status" value="1"/>
</dbReference>
<dbReference type="PANTHER" id="PTHR43311">
    <property type="entry name" value="GLUTAMATE--TRNA LIGASE"/>
    <property type="match status" value="1"/>
</dbReference>
<name>D8J0K9_HERSS</name>
<evidence type="ECO:0000259" key="12">
    <source>
        <dbReference type="Pfam" id="PF00749"/>
    </source>
</evidence>
<dbReference type="Gene3D" id="1.10.10.350">
    <property type="match status" value="1"/>
</dbReference>
<feature type="compositionally biased region" description="Basic and acidic residues" evidence="11">
    <location>
        <begin position="135"/>
        <end position="148"/>
    </location>
</feature>
<dbReference type="PRINTS" id="PR00987">
    <property type="entry name" value="TRNASYNTHGLU"/>
</dbReference>
<dbReference type="GO" id="GO:0000049">
    <property type="term" value="F:tRNA binding"/>
    <property type="evidence" value="ECO:0007669"/>
    <property type="project" value="InterPro"/>
</dbReference>
<protein>
    <recommendedName>
        <fullName evidence="10">Glutamate--tRNA ligase</fullName>
        <ecNumber evidence="10">6.1.1.17</ecNumber>
    </recommendedName>
    <alternativeName>
        <fullName evidence="10">Glutamyl-tRNA synthetase</fullName>
        <shortName evidence="10">GluRS</shortName>
    </alternativeName>
</protein>
<dbReference type="FunFam" id="3.40.50.620:FF:000007">
    <property type="entry name" value="Glutamate--tRNA ligase"/>
    <property type="match status" value="1"/>
</dbReference>
<evidence type="ECO:0000313" key="15">
    <source>
        <dbReference type="Proteomes" id="UP000000329"/>
    </source>
</evidence>
<keyword evidence="9 10" id="KW-0030">Aminoacyl-tRNA synthetase</keyword>
<keyword evidence="15" id="KW-1185">Reference proteome</keyword>
<sequence>MAGPGNPGPAWFLLAIMTATQVRTRFAPSPTGYLHLGGARTALFSWAYARRFGGTFVLRIEDTDVERSTPEAVQAIIEGMQWLGLEHDEGPFYQMKRMDRYREVIAQMLEQGTAYYCYCTPEEVEAMRERQRAAGEKPRYDGTWRPEPGKTLPAIPEGRKPVVRFKNPQDGEVSWNDVVKGPITISNRELDDLVIARPDGTPTYNFCVVVDDWDMKITHVIRGDDHVNNTPRQINILKALGGTLPEYGHVPMILGADGEKLSKRHGAVSVMDYPAQGYLPEAMLNYLARLGWSHGDDEIFSMQQFCAWFDLDHLTKAPAQFNPEKLNWLNNHYIKLADNARLAGLVRPLLEAQGAVFEGAPDLAAVIALLKDRANTVNEIAAAALMFYRQPAPDAALVAQHITEAIKPALADFAQRVATVEWTKEAIAPMIKEVLAAHGIKMPQLAMPLRLIVAGQLQTPAIDAVLQLFGREAVQARLSGYL</sequence>
<keyword evidence="6 10" id="KW-0547">Nucleotide-binding</keyword>
<dbReference type="InterPro" id="IPR008925">
    <property type="entry name" value="aa_tRNA-synth_I_cd-bd_sf"/>
</dbReference>
<keyword evidence="4 10" id="KW-0963">Cytoplasm</keyword>
<evidence type="ECO:0000259" key="13">
    <source>
        <dbReference type="Pfam" id="PF19269"/>
    </source>
</evidence>
<feature type="domain" description="Glutamyl/glutaminyl-tRNA synthetase class Ib catalytic" evidence="12">
    <location>
        <begin position="21"/>
        <end position="328"/>
    </location>
</feature>
<dbReference type="SUPFAM" id="SSF48163">
    <property type="entry name" value="An anticodon-binding domain of class I aminoacyl-tRNA synthetases"/>
    <property type="match status" value="1"/>
</dbReference>
<organism evidence="14 15">
    <name type="scientific">Herbaspirillum seropedicae (strain SmR1)</name>
    <dbReference type="NCBI Taxonomy" id="757424"/>
    <lineage>
        <taxon>Bacteria</taxon>
        <taxon>Pseudomonadati</taxon>
        <taxon>Pseudomonadota</taxon>
        <taxon>Betaproteobacteria</taxon>
        <taxon>Burkholderiales</taxon>
        <taxon>Oxalobacteraceae</taxon>
        <taxon>Herbaspirillum</taxon>
    </lineage>
</organism>
<comment type="catalytic activity">
    <reaction evidence="10">
        <text>tRNA(Glu) + L-glutamate + ATP = L-glutamyl-tRNA(Glu) + AMP + diphosphate</text>
        <dbReference type="Rhea" id="RHEA:23540"/>
        <dbReference type="Rhea" id="RHEA-COMP:9663"/>
        <dbReference type="Rhea" id="RHEA-COMP:9680"/>
        <dbReference type="ChEBI" id="CHEBI:29985"/>
        <dbReference type="ChEBI" id="CHEBI:30616"/>
        <dbReference type="ChEBI" id="CHEBI:33019"/>
        <dbReference type="ChEBI" id="CHEBI:78442"/>
        <dbReference type="ChEBI" id="CHEBI:78520"/>
        <dbReference type="ChEBI" id="CHEBI:456215"/>
        <dbReference type="EC" id="6.1.1.17"/>
    </reaction>
</comment>
<dbReference type="SUPFAM" id="SSF52374">
    <property type="entry name" value="Nucleotidylyl transferase"/>
    <property type="match status" value="1"/>
</dbReference>
<feature type="region of interest" description="Disordered" evidence="11">
    <location>
        <begin position="135"/>
        <end position="156"/>
    </location>
</feature>
<evidence type="ECO:0000256" key="10">
    <source>
        <dbReference type="HAMAP-Rule" id="MF_00022"/>
    </source>
</evidence>
<dbReference type="GO" id="GO:0006424">
    <property type="term" value="P:glutamyl-tRNA aminoacylation"/>
    <property type="evidence" value="ECO:0007669"/>
    <property type="project" value="UniProtKB-UniRule"/>
</dbReference>
<dbReference type="InterPro" id="IPR001412">
    <property type="entry name" value="aa-tRNA-synth_I_CS"/>
</dbReference>
<dbReference type="InterPro" id="IPR020751">
    <property type="entry name" value="aa-tRNA-synth_I_codon-bd_sub2"/>
</dbReference>
<dbReference type="InterPro" id="IPR004527">
    <property type="entry name" value="Glu-tRNA-ligase_bac/mito"/>
</dbReference>
<dbReference type="GO" id="GO:0005524">
    <property type="term" value="F:ATP binding"/>
    <property type="evidence" value="ECO:0007669"/>
    <property type="project" value="UniProtKB-UniRule"/>
</dbReference>
<evidence type="ECO:0000256" key="11">
    <source>
        <dbReference type="SAM" id="MobiDB-lite"/>
    </source>
</evidence>
<dbReference type="GO" id="GO:0005829">
    <property type="term" value="C:cytosol"/>
    <property type="evidence" value="ECO:0007669"/>
    <property type="project" value="TreeGrafter"/>
</dbReference>
<keyword evidence="8 10" id="KW-0648">Protein biosynthesis</keyword>
<reference evidence="14 15" key="1">
    <citation type="submission" date="2010-04" db="EMBL/GenBank/DDBJ databases">
        <title>The genome of Herbaspirillum seropedicae SmR1, an endophytic, nitrogen-fixing, plant-growth promoting beta-Proteobacteria.</title>
        <authorList>
            <person name="Pedrosa F.O."/>
            <person name="Monteiro R.A."/>
            <person name="Wassem R."/>
            <person name="Cruz L.M."/>
            <person name="Ayub R.A."/>
            <person name="Colauto N.B."/>
            <person name="Fernandez M.A."/>
            <person name="Fungaro M.H.P."/>
            <person name="Grisard E.C."/>
            <person name="Hungria M."/>
            <person name="Madeira H.M.F."/>
            <person name="Nodari R.O."/>
            <person name="Osaku C.A."/>
            <person name="Petzl-Erler M.L."/>
            <person name="Terenzi H."/>
            <person name="Vieira L.G.E."/>
            <person name="Almeida M.I.M."/>
            <person name="Alves L.R."/>
            <person name="Arantes O.M.N."/>
            <person name="Balsanelli E."/>
            <person name="Barcellos F.G."/>
            <person name="Baura V.A."/>
            <person name="Binde D.R."/>
            <person name="Campo R.J."/>
            <person name="Chubatsu L.S."/>
            <person name="Chueire L.M.O."/>
            <person name="Ciferri R.R."/>
            <person name="Correa L.C."/>
            <person name="da Conceicao Silva J.L."/>
            <person name="Dabul A.N.G."/>
            <person name="Dambros B.P."/>
            <person name="Faoro H."/>
            <person name="Favetti A."/>
            <person name="Friedermann G."/>
            <person name="Furlaneto M.C."/>
            <person name="Gasques L.S."/>
            <person name="Gimenes C.C.T."/>
            <person name="Gioppo N.M.R."/>
            <person name="Glienke-Blanco C."/>
            <person name="Godoy L.P."/>
            <person name="Guerra M.P."/>
            <person name="Karp S."/>
            <person name="Kava-Cordeiro V."/>
            <person name="Margarido V.P."/>
            <person name="Mathioni S.M."/>
            <person name="Menck-Soares M.A."/>
            <person name="Murace N.K."/>
            <person name="Nicolas M.F."/>
            <person name="Oliveira C.E.C."/>
            <person name="Pagnan N.A.B."/>
            <person name="Pamphile J.A."/>
            <person name="Patussi E.V."/>
            <person name="Pereira L.F.P."/>
            <person name="Pereira-Ferrari L."/>
            <person name="Pinto F.G.S."/>
            <person name="Precoma C."/>
            <person name="Prioli A.J."/>
            <person name="Prioli S.M.A.P."/>
            <person name="Raittz R.T."/>
            <person name="Ramos H.J.O."/>
            <person name="Ribeiro E.M.S.F."/>
            <person name="Rigo L.U."/>
            <person name="Rocha C.L.M.S.C."/>
            <person name="Rocha S.N."/>
            <person name="Santos K."/>
            <person name="Satori D."/>
            <person name="Silva A.G."/>
            <person name="Simao R.C.G."/>
            <person name="Soares M.A.M."/>
            <person name="Souza E.M."/>
            <person name="Steffens M.B.R."/>
            <person name="Steindel M."/>
            <person name="Tadra-Sfeir M.Z."/>
            <person name="Takahashi E.K."/>
            <person name="Torres R.A."/>
            <person name="Valle J.S."/>
            <person name="Vernal J.I."/>
            <person name="Vilas-Boas L.A."/>
            <person name="Watanabe M.A.E."/>
            <person name="Weiss V.A."/>
            <person name="Yates M.A."/>
            <person name="Souza E.M."/>
        </authorList>
    </citation>
    <scope>NUCLEOTIDE SEQUENCE [LARGE SCALE GENOMIC DNA]</scope>
    <source>
        <strain evidence="14 15">SmR1</strain>
    </source>
</reference>
<dbReference type="PROSITE" id="PS00178">
    <property type="entry name" value="AA_TRNA_LIGASE_I"/>
    <property type="match status" value="1"/>
</dbReference>
<feature type="short sequence motif" description="'HIGH' region" evidence="10">
    <location>
        <begin position="28"/>
        <end position="38"/>
    </location>
</feature>
<dbReference type="Gene3D" id="3.40.50.620">
    <property type="entry name" value="HUPs"/>
    <property type="match status" value="1"/>
</dbReference>
<feature type="domain" description="Aminoacyl-tRNA synthetase class I anticodon-binding" evidence="13">
    <location>
        <begin position="342"/>
        <end position="479"/>
    </location>
</feature>
<comment type="subcellular location">
    <subcellularLocation>
        <location evidence="1 10">Cytoplasm</location>
    </subcellularLocation>
</comment>
<evidence type="ECO:0000256" key="3">
    <source>
        <dbReference type="ARBA" id="ARBA00011245"/>
    </source>
</evidence>
<comment type="function">
    <text evidence="10">Catalyzes the attachment of glutamate to tRNA(Glu) in a two-step reaction: glutamate is first activated by ATP to form Glu-AMP and then transferred to the acceptor end of tRNA(Glu).</text>
</comment>
<evidence type="ECO:0000256" key="4">
    <source>
        <dbReference type="ARBA" id="ARBA00022490"/>
    </source>
</evidence>
<evidence type="ECO:0000313" key="14">
    <source>
        <dbReference type="EMBL" id="ADJ64565.1"/>
    </source>
</evidence>
<evidence type="ECO:0000256" key="5">
    <source>
        <dbReference type="ARBA" id="ARBA00022598"/>
    </source>
</evidence>
<dbReference type="InterPro" id="IPR033910">
    <property type="entry name" value="GluRS_core"/>
</dbReference>
<proteinExistence type="inferred from homology"/>
<dbReference type="InterPro" id="IPR045462">
    <property type="entry name" value="aa-tRNA-synth_I_cd-bd"/>
</dbReference>
<evidence type="ECO:0000256" key="1">
    <source>
        <dbReference type="ARBA" id="ARBA00004496"/>
    </source>
</evidence>
<dbReference type="KEGG" id="hse:Hsero_3081"/>
<evidence type="ECO:0000256" key="7">
    <source>
        <dbReference type="ARBA" id="ARBA00022840"/>
    </source>
</evidence>
<evidence type="ECO:0000256" key="2">
    <source>
        <dbReference type="ARBA" id="ARBA00007894"/>
    </source>
</evidence>
<keyword evidence="5 10" id="KW-0436">Ligase</keyword>
<feature type="binding site" evidence="10">
    <location>
        <position position="263"/>
    </location>
    <ligand>
        <name>ATP</name>
        <dbReference type="ChEBI" id="CHEBI:30616"/>
    </ligand>
</feature>
<dbReference type="CDD" id="cd00808">
    <property type="entry name" value="GluRS_core"/>
    <property type="match status" value="1"/>
</dbReference>
<keyword evidence="7 10" id="KW-0067">ATP-binding</keyword>
<dbReference type="InterPro" id="IPR000924">
    <property type="entry name" value="Glu/Gln-tRNA-synth"/>
</dbReference>
<dbReference type="InterPro" id="IPR020058">
    <property type="entry name" value="Glu/Gln-tRNA-synth_Ib_cat-dom"/>
</dbReference>
<dbReference type="STRING" id="757424.Hsero_3081"/>
<comment type="caution">
    <text evidence="10">Lacks conserved residue(s) required for the propagation of feature annotation.</text>
</comment>
<dbReference type="PANTHER" id="PTHR43311:SF2">
    <property type="entry name" value="GLUTAMATE--TRNA LIGASE, MITOCHONDRIAL-RELATED"/>
    <property type="match status" value="1"/>
</dbReference>
<dbReference type="InterPro" id="IPR049940">
    <property type="entry name" value="GluQ/Sye"/>
</dbReference>
<dbReference type="GO" id="GO:0008270">
    <property type="term" value="F:zinc ion binding"/>
    <property type="evidence" value="ECO:0007669"/>
    <property type="project" value="InterPro"/>
</dbReference>
<dbReference type="AlphaFoldDB" id="D8J0K9"/>
<comment type="similarity">
    <text evidence="2 10">Belongs to the class-I aminoacyl-tRNA synthetase family. Glutamate--tRNA ligase type 1 subfamily.</text>
</comment>
<evidence type="ECO:0000256" key="9">
    <source>
        <dbReference type="ARBA" id="ARBA00023146"/>
    </source>
</evidence>
<dbReference type="NCBIfam" id="TIGR00464">
    <property type="entry name" value="gltX_bact"/>
    <property type="match status" value="1"/>
</dbReference>
<accession>D8J0K9</accession>
<feature type="short sequence motif" description="'KMSKS' region" evidence="10">
    <location>
        <begin position="260"/>
        <end position="264"/>
    </location>
</feature>
<dbReference type="EC" id="6.1.1.17" evidence="10"/>
<dbReference type="Proteomes" id="UP000000329">
    <property type="component" value="Chromosome"/>
</dbReference>
<dbReference type="Pfam" id="PF19269">
    <property type="entry name" value="Anticodon_2"/>
    <property type="match status" value="1"/>
</dbReference>
<dbReference type="EMBL" id="CP002039">
    <property type="protein sequence ID" value="ADJ64565.1"/>
    <property type="molecule type" value="Genomic_DNA"/>
</dbReference>